<reference evidence="1" key="1">
    <citation type="journal article" date="2020" name="mSystems">
        <title>Genome- and Community-Level Interaction Insights into Carbon Utilization and Element Cycling Functions of Hydrothermarchaeota in Hydrothermal Sediment.</title>
        <authorList>
            <person name="Zhou Z."/>
            <person name="Liu Y."/>
            <person name="Xu W."/>
            <person name="Pan J."/>
            <person name="Luo Z.H."/>
            <person name="Li M."/>
        </authorList>
    </citation>
    <scope>NUCLEOTIDE SEQUENCE [LARGE SCALE GENOMIC DNA]</scope>
    <source>
        <strain evidence="1">SpSt-1065</strain>
    </source>
</reference>
<dbReference type="AlphaFoldDB" id="A0A7C5VXL1"/>
<organism evidence="1">
    <name type="scientific">Thermomicrobium roseum</name>
    <dbReference type="NCBI Taxonomy" id="500"/>
    <lineage>
        <taxon>Bacteria</taxon>
        <taxon>Pseudomonadati</taxon>
        <taxon>Thermomicrobiota</taxon>
        <taxon>Thermomicrobia</taxon>
        <taxon>Thermomicrobiales</taxon>
        <taxon>Thermomicrobiaceae</taxon>
        <taxon>Thermomicrobium</taxon>
    </lineage>
</organism>
<sequence>MTPWIDERLAGLRRQDFESAAAAHRRAAALPPSPRNWRLRFGKIIVRLGTWVSDQPDPLA</sequence>
<proteinExistence type="predicted"/>
<accession>A0A7C5VXL1</accession>
<gene>
    <name evidence="1" type="ORF">ENM21_05320</name>
</gene>
<comment type="caution">
    <text evidence="1">The sequence shown here is derived from an EMBL/GenBank/DDBJ whole genome shotgun (WGS) entry which is preliminary data.</text>
</comment>
<protein>
    <submittedName>
        <fullName evidence="1">Uncharacterized protein</fullName>
    </submittedName>
</protein>
<evidence type="ECO:0000313" key="1">
    <source>
        <dbReference type="EMBL" id="HHM96617.1"/>
    </source>
</evidence>
<dbReference type="EMBL" id="DRWX01000249">
    <property type="protein sequence ID" value="HHM96617.1"/>
    <property type="molecule type" value="Genomic_DNA"/>
</dbReference>
<name>A0A7C5VXL1_THERO</name>